<name>X0Z1P0_9ZZZZ</name>
<protein>
    <submittedName>
        <fullName evidence="2">Uncharacterized protein</fullName>
    </submittedName>
</protein>
<organism evidence="2">
    <name type="scientific">marine sediment metagenome</name>
    <dbReference type="NCBI Taxonomy" id="412755"/>
    <lineage>
        <taxon>unclassified sequences</taxon>
        <taxon>metagenomes</taxon>
        <taxon>ecological metagenomes</taxon>
    </lineage>
</organism>
<reference evidence="2" key="1">
    <citation type="journal article" date="2014" name="Front. Microbiol.">
        <title>High frequency of phylogenetically diverse reductive dehalogenase-homologous genes in deep subseafloor sedimentary metagenomes.</title>
        <authorList>
            <person name="Kawai M."/>
            <person name="Futagami T."/>
            <person name="Toyoda A."/>
            <person name="Takaki Y."/>
            <person name="Nishi S."/>
            <person name="Hori S."/>
            <person name="Arai W."/>
            <person name="Tsubouchi T."/>
            <person name="Morono Y."/>
            <person name="Uchiyama I."/>
            <person name="Ito T."/>
            <person name="Fujiyama A."/>
            <person name="Inagaki F."/>
            <person name="Takami H."/>
        </authorList>
    </citation>
    <scope>NUCLEOTIDE SEQUENCE</scope>
    <source>
        <strain evidence="2">Expedition CK06-06</strain>
    </source>
</reference>
<dbReference type="EMBL" id="BARS01053578">
    <property type="protein sequence ID" value="GAG52467.1"/>
    <property type="molecule type" value="Genomic_DNA"/>
</dbReference>
<comment type="caution">
    <text evidence="2">The sequence shown here is derived from an EMBL/GenBank/DDBJ whole genome shotgun (WGS) entry which is preliminary data.</text>
</comment>
<feature type="non-terminal residue" evidence="2">
    <location>
        <position position="1"/>
    </location>
</feature>
<feature type="region of interest" description="Disordered" evidence="1">
    <location>
        <begin position="1"/>
        <end position="36"/>
    </location>
</feature>
<dbReference type="AlphaFoldDB" id="X0Z1P0"/>
<evidence type="ECO:0000256" key="1">
    <source>
        <dbReference type="SAM" id="MobiDB-lite"/>
    </source>
</evidence>
<sequence length="36" mass="3697">GQKSLFKNTALTSGSTQRLARSARGNAVMGTEAISS</sequence>
<evidence type="ECO:0000313" key="2">
    <source>
        <dbReference type="EMBL" id="GAG52467.1"/>
    </source>
</evidence>
<feature type="compositionally biased region" description="Polar residues" evidence="1">
    <location>
        <begin position="1"/>
        <end position="19"/>
    </location>
</feature>
<gene>
    <name evidence="2" type="ORF">S01H1_79471</name>
</gene>
<accession>X0Z1P0</accession>
<proteinExistence type="predicted"/>